<reference evidence="3 4" key="1">
    <citation type="submission" date="2015-06" db="EMBL/GenBank/DDBJ databases">
        <title>Prevotella sp. 109, sp. nov., a novel member of the family Prevotellaceae isolated from human faeces.</title>
        <authorList>
            <person name="Shkoporov A.N."/>
            <person name="Chaplin A.V."/>
            <person name="Kafarskaia L.I."/>
            <person name="Efimov B.A."/>
        </authorList>
    </citation>
    <scope>NUCLEOTIDE SEQUENCE [LARGE SCALE GENOMIC DNA]</scope>
    <source>
        <strain evidence="3 4">109</strain>
    </source>
</reference>
<dbReference type="Gene3D" id="1.25.40.10">
    <property type="entry name" value="Tetratricopeptide repeat domain"/>
    <property type="match status" value="1"/>
</dbReference>
<dbReference type="InterPro" id="IPR000792">
    <property type="entry name" value="Tscrpt_reg_LuxR_C"/>
</dbReference>
<dbReference type="Proteomes" id="UP000036951">
    <property type="component" value="Unassembled WGS sequence"/>
</dbReference>
<keyword evidence="4" id="KW-1185">Reference proteome</keyword>
<keyword evidence="1" id="KW-0472">Membrane</keyword>
<gene>
    <name evidence="3" type="ORF">ACU52_09315</name>
</gene>
<evidence type="ECO:0000313" key="3">
    <source>
        <dbReference type="EMBL" id="KOO68178.1"/>
    </source>
</evidence>
<dbReference type="GO" id="GO:0006355">
    <property type="term" value="P:regulation of DNA-templated transcription"/>
    <property type="evidence" value="ECO:0007669"/>
    <property type="project" value="InterPro"/>
</dbReference>
<evidence type="ECO:0000313" key="4">
    <source>
        <dbReference type="Proteomes" id="UP000036951"/>
    </source>
</evidence>
<dbReference type="EMBL" id="LFQU01000017">
    <property type="protein sequence ID" value="KOO68178.1"/>
    <property type="molecule type" value="Genomic_DNA"/>
</dbReference>
<dbReference type="SUPFAM" id="SSF48452">
    <property type="entry name" value="TPR-like"/>
    <property type="match status" value="2"/>
</dbReference>
<dbReference type="SUPFAM" id="SSF46894">
    <property type="entry name" value="C-terminal effector domain of the bipartite response regulators"/>
    <property type="match status" value="1"/>
</dbReference>
<dbReference type="AlphaFoldDB" id="A0A8E1QWU5"/>
<organism evidence="3 4">
    <name type="scientific">Xylanibacter rarus</name>
    <dbReference type="NCBI Taxonomy" id="1676614"/>
    <lineage>
        <taxon>Bacteria</taxon>
        <taxon>Pseudomonadati</taxon>
        <taxon>Bacteroidota</taxon>
        <taxon>Bacteroidia</taxon>
        <taxon>Bacteroidales</taxon>
        <taxon>Prevotellaceae</taxon>
        <taxon>Xylanibacter</taxon>
    </lineage>
</organism>
<comment type="caution">
    <text evidence="3">The sequence shown here is derived from an EMBL/GenBank/DDBJ whole genome shotgun (WGS) entry which is preliminary data.</text>
</comment>
<dbReference type="InterPro" id="IPR011990">
    <property type="entry name" value="TPR-like_helical_dom_sf"/>
</dbReference>
<dbReference type="PROSITE" id="PS00622">
    <property type="entry name" value="HTH_LUXR_1"/>
    <property type="match status" value="1"/>
</dbReference>
<dbReference type="OrthoDB" id="1090267at2"/>
<keyword evidence="1" id="KW-0812">Transmembrane</keyword>
<dbReference type="Gene3D" id="1.10.10.10">
    <property type="entry name" value="Winged helix-like DNA-binding domain superfamily/Winged helix DNA-binding domain"/>
    <property type="match status" value="1"/>
</dbReference>
<dbReference type="RefSeq" id="WP_053398609.1">
    <property type="nucleotide sequence ID" value="NZ_DBFJNZ010000018.1"/>
</dbReference>
<dbReference type="GO" id="GO:0003677">
    <property type="term" value="F:DNA binding"/>
    <property type="evidence" value="ECO:0007669"/>
    <property type="project" value="InterPro"/>
</dbReference>
<accession>A0A8E1QWU5</accession>
<name>A0A8E1QWU5_9BACT</name>
<proteinExistence type="predicted"/>
<feature type="domain" description="HTH luxR-type" evidence="2">
    <location>
        <begin position="536"/>
        <end position="563"/>
    </location>
</feature>
<evidence type="ECO:0000256" key="1">
    <source>
        <dbReference type="SAM" id="Phobius"/>
    </source>
</evidence>
<sequence length="579" mass="68242">MKRFYVKYIFLIVLLILPLYAKGQKYNFMPIDKEFDSIASKLCRMDFENNRVKIEIKDLDKLYKIAEEKGNKQLKARALFWKARTIQMNASAQQCIPLLEQAKKLCSINYDYDMACINYQLAGNYERYGRYLEAYNLLKSTIPVFQKYEDHYFLGNVYLLFVQLYLDINDPENAKSPLMLAGKEYEKVKFPLNRIYFFQAYFAEGEKKLQLYKKSVESGKKDWGMTFQALTNISMLFLEKNQIDSAAIYDNHALSILEKNAYGNLIFTTLYNINHIKVLYAQKKYSEALTLLHEQEKITEMLKGEQFLTEIYEMLWKVSDKLGKKDEAYKYLEKYMNEYKARETEIRNQDLPKAKAREAIARSNDRINLLEKDAELNRTLMYVMILSIIILILVAVSVFVYLYQRYKIRKIENRELRNSLQQESLIYSINRQNFERDIKQKDCEISSSTLLLANKNEVLQQISDITKRYSEQNLIPTEYVKQINSVIGDSLKNDDEWSRFKLHFDSVHPGFFVKLKEISAELTENDLRLCAYVRIGIRAKQIAGMLSVSPDSVNSNRYRLRKKLGLQHGESLDDFIRKI</sequence>
<dbReference type="InterPro" id="IPR036388">
    <property type="entry name" value="WH-like_DNA-bd_sf"/>
</dbReference>
<keyword evidence="1" id="KW-1133">Transmembrane helix</keyword>
<protein>
    <recommendedName>
        <fullName evidence="2">HTH luxR-type domain-containing protein</fullName>
    </recommendedName>
</protein>
<evidence type="ECO:0000259" key="2">
    <source>
        <dbReference type="PROSITE" id="PS00622"/>
    </source>
</evidence>
<feature type="transmembrane region" description="Helical" evidence="1">
    <location>
        <begin position="380"/>
        <end position="403"/>
    </location>
</feature>
<dbReference type="InterPro" id="IPR016032">
    <property type="entry name" value="Sig_transdc_resp-reg_C-effctor"/>
</dbReference>